<evidence type="ECO:0000256" key="1">
    <source>
        <dbReference type="SAM" id="MobiDB-lite"/>
    </source>
</evidence>
<keyword evidence="4" id="KW-1185">Reference proteome</keyword>
<dbReference type="AlphaFoldDB" id="A0A0D3IF19"/>
<sequence length="240" mass="25379">MAALLFALASASFLHPTVPIRAFTTRSVQRASVPLALNTGSYRILSPCTDESVLEALVDGSSSDTTGHWVVIMPGPLSLGPPPDSQVVPEFIASYDKPVRDGEVPLAAGRLRIGARMVERFSCSLPKEDPRHLELLGLVLDSLLLAWLRAPSKTLPRQFRSEAAPRQLLAWLQALPTAAAGFEELGAAANLHSAAARAAAQRILDALRAQEAPAGGSGEAAPPVAEDDDPWSAMRASSGY</sequence>
<evidence type="ECO:0000256" key="2">
    <source>
        <dbReference type="SAM" id="SignalP"/>
    </source>
</evidence>
<evidence type="ECO:0000313" key="3">
    <source>
        <dbReference type="EnsemblProtists" id="EOD09854"/>
    </source>
</evidence>
<dbReference type="RefSeq" id="XP_005762283.1">
    <property type="nucleotide sequence ID" value="XM_005762226.1"/>
</dbReference>
<feature type="region of interest" description="Disordered" evidence="1">
    <location>
        <begin position="211"/>
        <end position="240"/>
    </location>
</feature>
<keyword evidence="2" id="KW-0732">Signal</keyword>
<dbReference type="EnsemblProtists" id="EOD09854">
    <property type="protein sequence ID" value="EOD09854"/>
    <property type="gene ID" value="EMIHUDRAFT_216490"/>
</dbReference>
<evidence type="ECO:0008006" key="5">
    <source>
        <dbReference type="Google" id="ProtNLM"/>
    </source>
</evidence>
<dbReference type="KEGG" id="ehx:EMIHUDRAFT_216490"/>
<organism evidence="3 4">
    <name type="scientific">Emiliania huxleyi (strain CCMP1516)</name>
    <dbReference type="NCBI Taxonomy" id="280463"/>
    <lineage>
        <taxon>Eukaryota</taxon>
        <taxon>Haptista</taxon>
        <taxon>Haptophyta</taxon>
        <taxon>Prymnesiophyceae</taxon>
        <taxon>Isochrysidales</taxon>
        <taxon>Noelaerhabdaceae</taxon>
        <taxon>Emiliania</taxon>
    </lineage>
</organism>
<dbReference type="Proteomes" id="UP000013827">
    <property type="component" value="Unassembled WGS sequence"/>
</dbReference>
<reference evidence="4" key="1">
    <citation type="journal article" date="2013" name="Nature">
        <title>Pan genome of the phytoplankton Emiliania underpins its global distribution.</title>
        <authorList>
            <person name="Read B.A."/>
            <person name="Kegel J."/>
            <person name="Klute M.J."/>
            <person name="Kuo A."/>
            <person name="Lefebvre S.C."/>
            <person name="Maumus F."/>
            <person name="Mayer C."/>
            <person name="Miller J."/>
            <person name="Monier A."/>
            <person name="Salamov A."/>
            <person name="Young J."/>
            <person name="Aguilar M."/>
            <person name="Claverie J.M."/>
            <person name="Frickenhaus S."/>
            <person name="Gonzalez K."/>
            <person name="Herman E.K."/>
            <person name="Lin Y.C."/>
            <person name="Napier J."/>
            <person name="Ogata H."/>
            <person name="Sarno A.F."/>
            <person name="Shmutz J."/>
            <person name="Schroeder D."/>
            <person name="de Vargas C."/>
            <person name="Verret F."/>
            <person name="von Dassow P."/>
            <person name="Valentin K."/>
            <person name="Van de Peer Y."/>
            <person name="Wheeler G."/>
            <person name="Dacks J.B."/>
            <person name="Delwiche C.F."/>
            <person name="Dyhrman S.T."/>
            <person name="Glockner G."/>
            <person name="John U."/>
            <person name="Richards T."/>
            <person name="Worden A.Z."/>
            <person name="Zhang X."/>
            <person name="Grigoriev I.V."/>
            <person name="Allen A.E."/>
            <person name="Bidle K."/>
            <person name="Borodovsky M."/>
            <person name="Bowler C."/>
            <person name="Brownlee C."/>
            <person name="Cock J.M."/>
            <person name="Elias M."/>
            <person name="Gladyshev V.N."/>
            <person name="Groth M."/>
            <person name="Guda C."/>
            <person name="Hadaegh A."/>
            <person name="Iglesias-Rodriguez M.D."/>
            <person name="Jenkins J."/>
            <person name="Jones B.M."/>
            <person name="Lawson T."/>
            <person name="Leese F."/>
            <person name="Lindquist E."/>
            <person name="Lobanov A."/>
            <person name="Lomsadze A."/>
            <person name="Malik S.B."/>
            <person name="Marsh M.E."/>
            <person name="Mackinder L."/>
            <person name="Mock T."/>
            <person name="Mueller-Roeber B."/>
            <person name="Pagarete A."/>
            <person name="Parker M."/>
            <person name="Probert I."/>
            <person name="Quesneville H."/>
            <person name="Raines C."/>
            <person name="Rensing S.A."/>
            <person name="Riano-Pachon D.M."/>
            <person name="Richier S."/>
            <person name="Rokitta S."/>
            <person name="Shiraiwa Y."/>
            <person name="Soanes D.M."/>
            <person name="van der Giezen M."/>
            <person name="Wahlund T.M."/>
            <person name="Williams B."/>
            <person name="Wilson W."/>
            <person name="Wolfe G."/>
            <person name="Wurch L.L."/>
        </authorList>
    </citation>
    <scope>NUCLEOTIDE SEQUENCE</scope>
</reference>
<dbReference type="HOGENOM" id="CLU_1158206_0_0_1"/>
<feature type="chain" id="PRO_5044195515" description="Lon N-terminal domain-containing protein" evidence="2">
    <location>
        <begin position="23"/>
        <end position="240"/>
    </location>
</feature>
<feature type="compositionally biased region" description="Low complexity" evidence="1">
    <location>
        <begin position="211"/>
        <end position="224"/>
    </location>
</feature>
<dbReference type="PaxDb" id="2903-EOD09854"/>
<accession>A0A0D3IF19</accession>
<protein>
    <recommendedName>
        <fullName evidence="5">Lon N-terminal domain-containing protein</fullName>
    </recommendedName>
</protein>
<feature type="signal peptide" evidence="2">
    <location>
        <begin position="1"/>
        <end position="22"/>
    </location>
</feature>
<evidence type="ECO:0000313" key="4">
    <source>
        <dbReference type="Proteomes" id="UP000013827"/>
    </source>
</evidence>
<proteinExistence type="predicted"/>
<reference evidence="3" key="2">
    <citation type="submission" date="2024-10" db="UniProtKB">
        <authorList>
            <consortium name="EnsemblProtists"/>
        </authorList>
    </citation>
    <scope>IDENTIFICATION</scope>
</reference>
<name>A0A0D3IF19_EMIH1</name>
<dbReference type="GeneID" id="17255974"/>